<accession>A0ABP3J6E7</accession>
<dbReference type="PANTHER" id="PTHR34068:SF2">
    <property type="entry name" value="UPF0145 PROTEIN SCO3412"/>
    <property type="match status" value="1"/>
</dbReference>
<dbReference type="Proteomes" id="UP001501459">
    <property type="component" value="Unassembled WGS sequence"/>
</dbReference>
<dbReference type="InterPro" id="IPR002765">
    <property type="entry name" value="UPF0145_YbjQ-like"/>
</dbReference>
<dbReference type="Gene3D" id="3.30.110.70">
    <property type="entry name" value="Hypothetical protein apc22750. Chain B"/>
    <property type="match status" value="1"/>
</dbReference>
<keyword evidence="4" id="KW-1185">Reference proteome</keyword>
<dbReference type="RefSeq" id="WP_343752457.1">
    <property type="nucleotide sequence ID" value="NZ_BAAADM010000043.1"/>
</dbReference>
<proteinExistence type="inferred from homology"/>
<comment type="similarity">
    <text evidence="1 2">Belongs to the UPF0145 family.</text>
</comment>
<dbReference type="HAMAP" id="MF_00338">
    <property type="entry name" value="UPF0145"/>
    <property type="match status" value="1"/>
</dbReference>
<evidence type="ECO:0000256" key="1">
    <source>
        <dbReference type="ARBA" id="ARBA00010751"/>
    </source>
</evidence>
<evidence type="ECO:0000313" key="3">
    <source>
        <dbReference type="EMBL" id="GAA0440845.1"/>
    </source>
</evidence>
<reference evidence="4" key="1">
    <citation type="journal article" date="2019" name="Int. J. Syst. Evol. Microbiol.">
        <title>The Global Catalogue of Microorganisms (GCM) 10K type strain sequencing project: providing services to taxonomists for standard genome sequencing and annotation.</title>
        <authorList>
            <consortium name="The Broad Institute Genomics Platform"/>
            <consortium name="The Broad Institute Genome Sequencing Center for Infectious Disease"/>
            <person name="Wu L."/>
            <person name="Ma J."/>
        </authorList>
    </citation>
    <scope>NUCLEOTIDE SEQUENCE [LARGE SCALE GENOMIC DNA]</scope>
    <source>
        <strain evidence="4">JCM 12149</strain>
    </source>
</reference>
<dbReference type="Pfam" id="PF01906">
    <property type="entry name" value="YbjQ_1"/>
    <property type="match status" value="1"/>
</dbReference>
<dbReference type="SUPFAM" id="SSF117782">
    <property type="entry name" value="YbjQ-like"/>
    <property type="match status" value="1"/>
</dbReference>
<dbReference type="EMBL" id="BAAADM010000043">
    <property type="protein sequence ID" value="GAA0440845.1"/>
    <property type="molecule type" value="Genomic_DNA"/>
</dbReference>
<protein>
    <recommendedName>
        <fullName evidence="2">UPF0145 protein GCM10008983_17420</fullName>
    </recommendedName>
</protein>
<dbReference type="InterPro" id="IPR035439">
    <property type="entry name" value="UPF0145_dom_sf"/>
</dbReference>
<evidence type="ECO:0000256" key="2">
    <source>
        <dbReference type="HAMAP-Rule" id="MF_00338"/>
    </source>
</evidence>
<sequence>MILVNTESIPGCEITEVKGIAKGNVVRAKNVGKDLVSSFRNVVGGEMTEYTELMTDSRQRAMQRMVEDAESQEADAVVNVRFETSQISSGAAELLAYGTAVTIKEN</sequence>
<comment type="caution">
    <text evidence="3">The sequence shown here is derived from an EMBL/GenBank/DDBJ whole genome shotgun (WGS) entry which is preliminary data.</text>
</comment>
<gene>
    <name evidence="3" type="ORF">GCM10008983_17420</name>
</gene>
<dbReference type="PANTHER" id="PTHR34068">
    <property type="entry name" value="UPF0145 PROTEIN YBJQ"/>
    <property type="match status" value="1"/>
</dbReference>
<organism evidence="3 4">
    <name type="scientific">Lentibacillus halophilus</name>
    <dbReference type="NCBI Taxonomy" id="295065"/>
    <lineage>
        <taxon>Bacteria</taxon>
        <taxon>Bacillati</taxon>
        <taxon>Bacillota</taxon>
        <taxon>Bacilli</taxon>
        <taxon>Bacillales</taxon>
        <taxon>Bacillaceae</taxon>
        <taxon>Lentibacillus</taxon>
    </lineage>
</organism>
<evidence type="ECO:0000313" key="4">
    <source>
        <dbReference type="Proteomes" id="UP001501459"/>
    </source>
</evidence>
<name>A0ABP3J6E7_9BACI</name>